<sequence length="94" mass="9790">MGRPSAPWPRGGPGSGPDPGTAGRLMAVFRQACGRIGHHFIDSPCCFLRLFIDSHSNKLAPSVVAPGYAPAVSLPPGCHQAASSPNTMQGALYY</sequence>
<reference evidence="2 3" key="1">
    <citation type="submission" date="2018-12" db="EMBL/GenBank/DDBJ databases">
        <title>The Draft Genome Sequence of the Soil Bacterium Pedobacter tournemirensis R1.</title>
        <authorList>
            <person name="He J."/>
        </authorList>
    </citation>
    <scope>NUCLEOTIDE SEQUENCE [LARGE SCALE GENOMIC DNA]</scope>
    <source>
        <strain evidence="2 3">R1</strain>
    </source>
</reference>
<name>A0A4V1KI32_9SPHI</name>
<dbReference type="RefSeq" id="WP_128769556.1">
    <property type="nucleotide sequence ID" value="NZ_RXOC01000007.1"/>
</dbReference>
<dbReference type="AlphaFoldDB" id="A0A4V1KI32"/>
<organism evidence="2 3">
    <name type="scientific">Arcticibacter tournemirensis</name>
    <dbReference type="NCBI Taxonomy" id="699437"/>
    <lineage>
        <taxon>Bacteria</taxon>
        <taxon>Pseudomonadati</taxon>
        <taxon>Bacteroidota</taxon>
        <taxon>Sphingobacteriia</taxon>
        <taxon>Sphingobacteriales</taxon>
        <taxon>Sphingobacteriaceae</taxon>
        <taxon>Arcticibacter</taxon>
    </lineage>
</organism>
<accession>A0A4V1KI32</accession>
<evidence type="ECO:0000256" key="1">
    <source>
        <dbReference type="SAM" id="MobiDB-lite"/>
    </source>
</evidence>
<evidence type="ECO:0000313" key="2">
    <source>
        <dbReference type="EMBL" id="RXF69282.1"/>
    </source>
</evidence>
<dbReference type="Proteomes" id="UP000290848">
    <property type="component" value="Unassembled WGS sequence"/>
</dbReference>
<comment type="caution">
    <text evidence="2">The sequence shown here is derived from an EMBL/GenBank/DDBJ whole genome shotgun (WGS) entry which is preliminary data.</text>
</comment>
<feature type="region of interest" description="Disordered" evidence="1">
    <location>
        <begin position="1"/>
        <end position="22"/>
    </location>
</feature>
<evidence type="ECO:0000313" key="3">
    <source>
        <dbReference type="Proteomes" id="UP000290848"/>
    </source>
</evidence>
<protein>
    <submittedName>
        <fullName evidence="2">Uncharacterized protein</fullName>
    </submittedName>
</protein>
<dbReference type="EMBL" id="RXOC01000007">
    <property type="protein sequence ID" value="RXF69282.1"/>
    <property type="molecule type" value="Genomic_DNA"/>
</dbReference>
<gene>
    <name evidence="2" type="ORF">EKH83_11370</name>
</gene>
<proteinExistence type="predicted"/>